<dbReference type="GO" id="GO:0005886">
    <property type="term" value="C:plasma membrane"/>
    <property type="evidence" value="ECO:0007669"/>
    <property type="project" value="TreeGrafter"/>
</dbReference>
<reference evidence="2" key="2">
    <citation type="submission" date="2020-06" db="EMBL/GenBank/DDBJ databases">
        <authorList>
            <person name="Sheffer M."/>
        </authorList>
    </citation>
    <scope>NUCLEOTIDE SEQUENCE</scope>
</reference>
<organism evidence="2 3">
    <name type="scientific">Argiope bruennichi</name>
    <name type="common">Wasp spider</name>
    <name type="synonym">Aranea bruennichi</name>
    <dbReference type="NCBI Taxonomy" id="94029"/>
    <lineage>
        <taxon>Eukaryota</taxon>
        <taxon>Metazoa</taxon>
        <taxon>Ecdysozoa</taxon>
        <taxon>Arthropoda</taxon>
        <taxon>Chelicerata</taxon>
        <taxon>Arachnida</taxon>
        <taxon>Araneae</taxon>
        <taxon>Araneomorphae</taxon>
        <taxon>Entelegynae</taxon>
        <taxon>Araneoidea</taxon>
        <taxon>Araneidae</taxon>
        <taxon>Argiope</taxon>
    </lineage>
</organism>
<dbReference type="GO" id="GO:0030036">
    <property type="term" value="P:actin cytoskeleton organization"/>
    <property type="evidence" value="ECO:0007669"/>
    <property type="project" value="TreeGrafter"/>
</dbReference>
<dbReference type="Proteomes" id="UP000807504">
    <property type="component" value="Unassembled WGS sequence"/>
</dbReference>
<dbReference type="PANTHER" id="PTHR19981:SF1">
    <property type="entry name" value="RHEA, ISOFORM B"/>
    <property type="match status" value="1"/>
</dbReference>
<dbReference type="GO" id="GO:0098609">
    <property type="term" value="P:cell-cell adhesion"/>
    <property type="evidence" value="ECO:0007669"/>
    <property type="project" value="TreeGrafter"/>
</dbReference>
<dbReference type="GO" id="GO:0005178">
    <property type="term" value="F:integrin binding"/>
    <property type="evidence" value="ECO:0007669"/>
    <property type="project" value="TreeGrafter"/>
</dbReference>
<dbReference type="Gene3D" id="3.10.20.90">
    <property type="entry name" value="Phosphatidylinositol 3-kinase Catalytic Subunit, Chain A, domain 1"/>
    <property type="match status" value="1"/>
</dbReference>
<comment type="caution">
    <text evidence="2">The sequence shown here is derived from an EMBL/GenBank/DDBJ whole genome shotgun (WGS) entry which is preliminary data.</text>
</comment>
<protein>
    <submittedName>
        <fullName evidence="2">Talin-2 like protein</fullName>
    </submittedName>
</protein>
<reference evidence="2" key="1">
    <citation type="journal article" date="2020" name="bioRxiv">
        <title>Chromosome-level reference genome of the European wasp spider Argiope bruennichi: a resource for studies on range expansion and evolutionary adaptation.</title>
        <authorList>
            <person name="Sheffer M.M."/>
            <person name="Hoppe A."/>
            <person name="Krehenwinkel H."/>
            <person name="Uhl G."/>
            <person name="Kuss A.W."/>
            <person name="Jensen L."/>
            <person name="Jensen C."/>
            <person name="Gillespie R.G."/>
            <person name="Hoff K.J."/>
            <person name="Prost S."/>
        </authorList>
    </citation>
    <scope>NUCLEOTIDE SEQUENCE</scope>
</reference>
<sequence length="73" mass="8191">MQFDPSTIVYDACRIIREKIVEGGESGLGESKNYGLFLADEDPKKGVWLEPGRSLEYYLLRNGVPNPLNFIGN</sequence>
<dbReference type="PANTHER" id="PTHR19981">
    <property type="entry name" value="TALIN"/>
    <property type="match status" value="1"/>
</dbReference>
<dbReference type="Pfam" id="PF16511">
    <property type="entry name" value="FERM_f0"/>
    <property type="match status" value="1"/>
</dbReference>
<dbReference type="EMBL" id="JABXBU010002072">
    <property type="protein sequence ID" value="KAF8776988.1"/>
    <property type="molecule type" value="Genomic_DNA"/>
</dbReference>
<evidence type="ECO:0000259" key="1">
    <source>
        <dbReference type="Pfam" id="PF16511"/>
    </source>
</evidence>
<dbReference type="GO" id="GO:0005925">
    <property type="term" value="C:focal adhesion"/>
    <property type="evidence" value="ECO:0007669"/>
    <property type="project" value="TreeGrafter"/>
</dbReference>
<evidence type="ECO:0000313" key="2">
    <source>
        <dbReference type="EMBL" id="KAF8776988.1"/>
    </source>
</evidence>
<feature type="domain" description="Talin N-terminal F0" evidence="1">
    <location>
        <begin position="1"/>
        <end position="63"/>
    </location>
</feature>
<dbReference type="GO" id="GO:0005737">
    <property type="term" value="C:cytoplasm"/>
    <property type="evidence" value="ECO:0007669"/>
    <property type="project" value="TreeGrafter"/>
</dbReference>
<evidence type="ECO:0000313" key="3">
    <source>
        <dbReference type="Proteomes" id="UP000807504"/>
    </source>
</evidence>
<proteinExistence type="predicted"/>
<gene>
    <name evidence="2" type="ORF">HNY73_013919</name>
</gene>
<dbReference type="CDD" id="cd17089">
    <property type="entry name" value="FERM_F0_TLN"/>
    <property type="match status" value="1"/>
</dbReference>
<keyword evidence="3" id="KW-1185">Reference proteome</keyword>
<accession>A0A8T0ENF6</accession>
<dbReference type="InterPro" id="IPR032425">
    <property type="entry name" value="FERM_f0"/>
</dbReference>
<dbReference type="AlphaFoldDB" id="A0A8T0ENF6"/>
<name>A0A8T0ENF6_ARGBR</name>